<comment type="caution">
    <text evidence="4">The sequence shown here is derived from an EMBL/GenBank/DDBJ whole genome shotgun (WGS) entry which is preliminary data.</text>
</comment>
<dbReference type="InterPro" id="IPR008692">
    <property type="entry name" value="Hemogglutn_Mycoplasma"/>
</dbReference>
<dbReference type="AlphaFoldDB" id="A0AAW6HNQ1"/>
<evidence type="ECO:0000256" key="2">
    <source>
        <dbReference type="SAM" id="SignalP"/>
    </source>
</evidence>
<dbReference type="EMBL" id="JAJHZP010000013">
    <property type="protein sequence ID" value="MDC4183467.1"/>
    <property type="molecule type" value="Genomic_DNA"/>
</dbReference>
<proteinExistence type="predicted"/>
<dbReference type="PROSITE" id="PS51257">
    <property type="entry name" value="PROKAR_LIPOPROTEIN"/>
    <property type="match status" value="1"/>
</dbReference>
<protein>
    <recommendedName>
        <fullName evidence="3">Haemagglutinin Mycoplasma domain-containing protein</fullName>
    </recommendedName>
</protein>
<feature type="region of interest" description="Disordered" evidence="1">
    <location>
        <begin position="31"/>
        <end position="76"/>
    </location>
</feature>
<evidence type="ECO:0000256" key="1">
    <source>
        <dbReference type="SAM" id="MobiDB-lite"/>
    </source>
</evidence>
<feature type="domain" description="Haemagglutinin Mycoplasma" evidence="3">
    <location>
        <begin position="372"/>
        <end position="610"/>
    </location>
</feature>
<evidence type="ECO:0000313" key="5">
    <source>
        <dbReference type="Proteomes" id="UP001216384"/>
    </source>
</evidence>
<name>A0AAW6HNQ1_9MOLU</name>
<evidence type="ECO:0000313" key="4">
    <source>
        <dbReference type="EMBL" id="MDC4183467.1"/>
    </source>
</evidence>
<accession>A0AAW6HNQ1</accession>
<feature type="domain" description="Haemagglutinin Mycoplasma" evidence="3">
    <location>
        <begin position="238"/>
        <end position="371"/>
    </location>
</feature>
<dbReference type="RefSeq" id="WP_272404002.1">
    <property type="nucleotide sequence ID" value="NZ_JAJHZP010000013.1"/>
</dbReference>
<dbReference type="Proteomes" id="UP001216384">
    <property type="component" value="Unassembled WGS sequence"/>
</dbReference>
<evidence type="ECO:0000259" key="3">
    <source>
        <dbReference type="Pfam" id="PF05692"/>
    </source>
</evidence>
<reference evidence="4" key="1">
    <citation type="submission" date="2021-11" db="EMBL/GenBank/DDBJ databases">
        <title>Description of Mycoplasma bradburyaesp. nov.from sea birds: a tribute to a great mycoplasmologist.</title>
        <authorList>
            <person name="Ramirez A.S."/>
            <person name="Poveda C."/>
            <person name="Suarez-Perez A."/>
            <person name="Rosales R.S."/>
            <person name="Dijkman R."/>
            <person name="Feberwee A."/>
            <person name="Spergser J."/>
            <person name="Szostak M.P."/>
            <person name="Ressel L."/>
            <person name="Calabuig P."/>
            <person name="Catania S."/>
            <person name="Gobbo F."/>
            <person name="Timofte D."/>
            <person name="Poveda J.B."/>
        </authorList>
    </citation>
    <scope>NUCLEOTIDE SEQUENCE</scope>
    <source>
        <strain evidence="4">T264</strain>
    </source>
</reference>
<feature type="chain" id="PRO_5043566162" description="Haemagglutinin Mycoplasma domain-containing protein" evidence="2">
    <location>
        <begin position="25"/>
        <end position="624"/>
    </location>
</feature>
<dbReference type="Pfam" id="PF05692">
    <property type="entry name" value="Myco_haema"/>
    <property type="match status" value="2"/>
</dbReference>
<organism evidence="4 5">
    <name type="scientific">Mycoplasma bradburyae</name>
    <dbReference type="NCBI Taxonomy" id="2963128"/>
    <lineage>
        <taxon>Bacteria</taxon>
        <taxon>Bacillati</taxon>
        <taxon>Mycoplasmatota</taxon>
        <taxon>Mollicutes</taxon>
        <taxon>Mycoplasmataceae</taxon>
        <taxon>Mycoplasma</taxon>
    </lineage>
</organism>
<keyword evidence="2" id="KW-0732">Signal</keyword>
<feature type="signal peptide" evidence="2">
    <location>
        <begin position="1"/>
        <end position="24"/>
    </location>
</feature>
<feature type="compositionally biased region" description="Polar residues" evidence="1">
    <location>
        <begin position="31"/>
        <end position="45"/>
    </location>
</feature>
<gene>
    <name evidence="4" type="ORF">LNO71_02275</name>
</gene>
<sequence>MKQKTKKLLQLSFSLGFLATTALVATSCNQPKTVTPKPTNPMQPGNGSGSGTGETMQPGNGSGTGTGTTTTPDNSEAKNQLKVLIDKENDTVGLYNDYSIIKSSLVAAYNNAKEVSKKSTTTKDELTSAKTTLQAAIDKAAADKTIFDKENSELVEAYKELKIKLTNKDSTLSMIDNDSYIKTYISNLYTEASNIVTSGLQPTKALVVQDLKILNENIQSSTTNLEQKKEVVNQYSNFKKFVISETNFKGDTLYDKVSPDTQSIVAFSSNFDNSPDDYKWRTARRLIDKEEKTKSLEETNVSWIYNLNTKTEEGKIQASYDIEFEYYSGNSAKLYFPYKAITTEQGSNPSTKLSLNYKLNNDEVKSIDLTKAKVDAIEIAEIELTNLNFGLNKISFTTEAEKAAPMIGNIYITKSDKNPNDVYDDIFGNERTNDNPNQITVNFVKGYGLANKGIGVIRNGQKESTDIFKLTGKLDGVGTDKDYYLLGYLGNSVSPSDLTSSNQKYYTFYVNANEAGTYEISGVFWSGEKRGLSFWVDEYNNQLNDKHTKFKDLMLGNWMEKKIKIFNVDNKDDGGTGSLVLKQGLNKIIVSGKDSNKEAPNLGNVTFTLKESTEPTASTAAVSH</sequence>